<dbReference type="GO" id="GO:0004722">
    <property type="term" value="F:protein serine/threonine phosphatase activity"/>
    <property type="evidence" value="ECO:0007669"/>
    <property type="project" value="InterPro"/>
</dbReference>
<dbReference type="Gene3D" id="3.60.40.10">
    <property type="entry name" value="PPM-type phosphatase domain"/>
    <property type="match status" value="1"/>
</dbReference>
<dbReference type="PROSITE" id="PS51746">
    <property type="entry name" value="PPM_2"/>
    <property type="match status" value="1"/>
</dbReference>
<dbReference type="OMA" id="ECNSNEM"/>
<dbReference type="STRING" id="5762.D2W2Y7"/>
<dbReference type="KEGG" id="ngr:NAEGRDRAFT_75757"/>
<evidence type="ECO:0000259" key="1">
    <source>
        <dbReference type="PROSITE" id="PS51746"/>
    </source>
</evidence>
<dbReference type="Proteomes" id="UP000006671">
    <property type="component" value="Unassembled WGS sequence"/>
</dbReference>
<dbReference type="EMBL" id="GG738928">
    <property type="protein sequence ID" value="EFC36629.1"/>
    <property type="molecule type" value="Genomic_DNA"/>
</dbReference>
<dbReference type="SUPFAM" id="SSF81606">
    <property type="entry name" value="PP2C-like"/>
    <property type="match status" value="1"/>
</dbReference>
<dbReference type="CDD" id="cd00143">
    <property type="entry name" value="PP2Cc"/>
    <property type="match status" value="1"/>
</dbReference>
<name>D2W2Y7_NAEGR</name>
<dbReference type="VEuPathDB" id="AmoebaDB:NAEGRDRAFT_75757"/>
<dbReference type="eggNOG" id="KOG0698">
    <property type="taxonomic scope" value="Eukaryota"/>
</dbReference>
<dbReference type="InterPro" id="IPR036457">
    <property type="entry name" value="PPM-type-like_dom_sf"/>
</dbReference>
<organism evidence="3">
    <name type="scientific">Naegleria gruberi</name>
    <name type="common">Amoeba</name>
    <dbReference type="NCBI Taxonomy" id="5762"/>
    <lineage>
        <taxon>Eukaryota</taxon>
        <taxon>Discoba</taxon>
        <taxon>Heterolobosea</taxon>
        <taxon>Tetramitia</taxon>
        <taxon>Eutetramitia</taxon>
        <taxon>Vahlkampfiidae</taxon>
        <taxon>Naegleria</taxon>
    </lineage>
</organism>
<dbReference type="RefSeq" id="XP_002669373.1">
    <property type="nucleotide sequence ID" value="XM_002669327.1"/>
</dbReference>
<keyword evidence="3" id="KW-1185">Reference proteome</keyword>
<reference evidence="2 3" key="1">
    <citation type="journal article" date="2010" name="Cell">
        <title>The genome of Naegleria gruberi illuminates early eukaryotic versatility.</title>
        <authorList>
            <person name="Fritz-Laylin L.K."/>
            <person name="Prochnik S.E."/>
            <person name="Ginger M.L."/>
            <person name="Dacks J.B."/>
            <person name="Carpenter M.L."/>
            <person name="Field M.C."/>
            <person name="Kuo A."/>
            <person name="Paredez A."/>
            <person name="Chapman J."/>
            <person name="Pham J."/>
            <person name="Shu S."/>
            <person name="Neupane R."/>
            <person name="Cipriano M."/>
            <person name="Mancuso J."/>
            <person name="Tu H."/>
            <person name="Salamov A."/>
            <person name="Lindquist E."/>
            <person name="Shapiro H."/>
            <person name="Lucas S."/>
            <person name="Grigoriev I.V."/>
            <person name="Cande W.Z."/>
            <person name="Fulton C."/>
            <person name="Rokhsar D.S."/>
            <person name="Dawson S.C."/>
        </authorList>
    </citation>
    <scope>NUCLEOTIDE SEQUENCE [LARGE SCALE GENOMIC DNA]</scope>
    <source>
        <strain evidence="2 3">NEG-M</strain>
    </source>
</reference>
<dbReference type="OrthoDB" id="10264738at2759"/>
<evidence type="ECO:0000313" key="3">
    <source>
        <dbReference type="Proteomes" id="UP000006671"/>
    </source>
</evidence>
<accession>D2W2Y7</accession>
<dbReference type="PANTHER" id="PTHR47992">
    <property type="entry name" value="PROTEIN PHOSPHATASE"/>
    <property type="match status" value="1"/>
</dbReference>
<dbReference type="Pfam" id="PF00481">
    <property type="entry name" value="PP2C"/>
    <property type="match status" value="1"/>
</dbReference>
<evidence type="ECO:0000313" key="2">
    <source>
        <dbReference type="EMBL" id="EFC36629.1"/>
    </source>
</evidence>
<dbReference type="InterPro" id="IPR015655">
    <property type="entry name" value="PP2C"/>
</dbReference>
<proteinExistence type="predicted"/>
<feature type="domain" description="PPM-type phosphatase" evidence="1">
    <location>
        <begin position="1"/>
        <end position="231"/>
    </location>
</feature>
<dbReference type="SMART" id="SM00332">
    <property type="entry name" value="PP2Cc"/>
    <property type="match status" value="1"/>
</dbReference>
<dbReference type="GeneID" id="8859912"/>
<dbReference type="InParanoid" id="D2W2Y7"/>
<gene>
    <name evidence="2" type="ORF">NAEGRDRAFT_75757</name>
</gene>
<protein>
    <submittedName>
        <fullName evidence="2">Predicted protein</fullName>
    </submittedName>
</protein>
<sequence length="240" mass="27487">MRYSELIELAIEKSNLLLCKLREHLKYKEREQKTTEESIDEICLHSLSKREVIPLLIRETFLEINENVCKGNDRDGSTASIIYIPYIDEKIAYIGNVGDSRIVLCRSGEPIRLTVDHRPSEIDERRRVKDAGGTIYGNRVNACLAITRAIGDKSLHPYIISDASTMVMDFMFDRDEFIVVACDGLWDYVSEEEVVTSVRYENDPVQASITLRELAYDKGSTDNISVIVIRFKPSILQEYL</sequence>
<dbReference type="InterPro" id="IPR001932">
    <property type="entry name" value="PPM-type_phosphatase-like_dom"/>
</dbReference>
<dbReference type="AlphaFoldDB" id="D2W2Y7"/>